<dbReference type="InterPro" id="IPR013196">
    <property type="entry name" value="HTH_11"/>
</dbReference>
<dbReference type="InterPro" id="IPR004408">
    <property type="entry name" value="Biotin_CoA_COase_ligase"/>
</dbReference>
<feature type="binding site" evidence="2">
    <location>
        <begin position="116"/>
        <end position="118"/>
    </location>
    <ligand>
        <name>biotin</name>
        <dbReference type="ChEBI" id="CHEBI:57586"/>
    </ligand>
</feature>
<sequence>MLDNDKLLFALNSRDAVSGTVLGQQLGVSRVAIQKRIQTLSDNGLPIDAVPGVGYRLPEGVSLLSEQQLSATLNNQLIHSVSLFQSIESTNSYLLTQPIDTGRARLCVAESQSAGRGRRGNEWLSAPYRNVMMSISWGFERWPETITGLGLAVALEVAEYLRESFHVDVQIKWPNDLMVNGAKLAGVLIDVGGESTGACNVVIGLGLNVHQPDWSQGGAYQWQDLSGLGIRCDRNELVSGLANRLVKMLSDFATTGFASRTARWNSLSEYAGKRVRVLGVGDELEGVMRGVDEMGALLIDVDGQGVSRVVDSNVSVRLS</sequence>
<proteinExistence type="inferred from homology"/>
<dbReference type="NCBIfam" id="TIGR00121">
    <property type="entry name" value="birA_ligase"/>
    <property type="match status" value="1"/>
</dbReference>
<dbReference type="GO" id="GO:0005737">
    <property type="term" value="C:cytoplasm"/>
    <property type="evidence" value="ECO:0007669"/>
    <property type="project" value="TreeGrafter"/>
</dbReference>
<keyword evidence="2" id="KW-0804">Transcription</keyword>
<comment type="similarity">
    <text evidence="2">Belongs to the biotin--protein ligase family.</text>
</comment>
<dbReference type="Gene3D" id="1.10.10.10">
    <property type="entry name" value="Winged helix-like DNA-binding domain superfamily/Winged helix DNA-binding domain"/>
    <property type="match status" value="1"/>
</dbReference>
<comment type="caution">
    <text evidence="4">The sequence shown here is derived from an EMBL/GenBank/DDBJ whole genome shotgun (WGS) entry which is preliminary data.</text>
</comment>
<keyword evidence="2" id="KW-0238">DNA-binding</keyword>
<dbReference type="Proteomes" id="UP000614811">
    <property type="component" value="Unassembled WGS sequence"/>
</dbReference>
<organism evidence="4 5">
    <name type="scientific">Arenicella chitinivorans</name>
    <dbReference type="NCBI Taxonomy" id="1329800"/>
    <lineage>
        <taxon>Bacteria</taxon>
        <taxon>Pseudomonadati</taxon>
        <taxon>Pseudomonadota</taxon>
        <taxon>Gammaproteobacteria</taxon>
        <taxon>Arenicellales</taxon>
        <taxon>Arenicellaceae</taxon>
        <taxon>Arenicella</taxon>
    </lineage>
</organism>
<keyword evidence="2" id="KW-0092">Biotin</keyword>
<dbReference type="CDD" id="cd16442">
    <property type="entry name" value="BPL"/>
    <property type="match status" value="1"/>
</dbReference>
<dbReference type="Gene3D" id="3.30.930.10">
    <property type="entry name" value="Bira Bifunctional Protein, Domain 2"/>
    <property type="match status" value="1"/>
</dbReference>
<dbReference type="RefSeq" id="WP_189399277.1">
    <property type="nucleotide sequence ID" value="NZ_BMXA01000002.1"/>
</dbReference>
<dbReference type="EMBL" id="BMXA01000002">
    <property type="protein sequence ID" value="GHA05272.1"/>
    <property type="molecule type" value="Genomic_DNA"/>
</dbReference>
<dbReference type="SUPFAM" id="SSF55681">
    <property type="entry name" value="Class II aaRS and biotin synthetases"/>
    <property type="match status" value="1"/>
</dbReference>
<accession>A0A918RM10</accession>
<evidence type="ECO:0000259" key="3">
    <source>
        <dbReference type="PROSITE" id="PS51733"/>
    </source>
</evidence>
<evidence type="ECO:0000313" key="4">
    <source>
        <dbReference type="EMBL" id="GHA05272.1"/>
    </source>
</evidence>
<gene>
    <name evidence="2 4" type="primary">birA</name>
    <name evidence="4" type="ORF">GCM10008090_13550</name>
</gene>
<evidence type="ECO:0000256" key="2">
    <source>
        <dbReference type="HAMAP-Rule" id="MF_00978"/>
    </source>
</evidence>
<protein>
    <recommendedName>
        <fullName evidence="2">Bifunctional ligase/repressor BirA</fullName>
    </recommendedName>
    <alternativeName>
        <fullName evidence="2">Biotin operon repressor</fullName>
    </alternativeName>
    <alternativeName>
        <fullName evidence="2">Biotin--[acetyl-CoA-carboxylase] ligase</fullName>
        <ecNumber evidence="2">6.3.4.15</ecNumber>
    </alternativeName>
    <alternativeName>
        <fullName evidence="2">Biotin--protein ligase</fullName>
    </alternativeName>
    <alternativeName>
        <fullName evidence="2">Biotin-[acetyl-CoA carboxylase] synthetase</fullName>
    </alternativeName>
</protein>
<comment type="catalytic activity">
    <reaction evidence="2">
        <text>biotin + L-lysyl-[protein] + ATP = N(6)-biotinyl-L-lysyl-[protein] + AMP + diphosphate + H(+)</text>
        <dbReference type="Rhea" id="RHEA:11756"/>
        <dbReference type="Rhea" id="RHEA-COMP:9752"/>
        <dbReference type="Rhea" id="RHEA-COMP:10505"/>
        <dbReference type="ChEBI" id="CHEBI:15378"/>
        <dbReference type="ChEBI" id="CHEBI:29969"/>
        <dbReference type="ChEBI" id="CHEBI:30616"/>
        <dbReference type="ChEBI" id="CHEBI:33019"/>
        <dbReference type="ChEBI" id="CHEBI:57586"/>
        <dbReference type="ChEBI" id="CHEBI:83144"/>
        <dbReference type="ChEBI" id="CHEBI:456215"/>
        <dbReference type="EC" id="6.3.4.15"/>
    </reaction>
</comment>
<evidence type="ECO:0000256" key="1">
    <source>
        <dbReference type="ARBA" id="ARBA00022598"/>
    </source>
</evidence>
<comment type="function">
    <text evidence="2">Acts both as a biotin--[acetyl-CoA-carboxylase] ligase and a biotin-operon repressor. In the presence of ATP, BirA activates biotin to form the BirA-biotinyl-5'-adenylate (BirA-bio-5'-AMP or holoBirA) complex. HoloBirA can either transfer the biotinyl moiety to the biotin carboxyl carrier protein (BCCP) subunit of acetyl-CoA carboxylase, or bind to the biotin operator site and inhibit transcription of the operon.</text>
</comment>
<dbReference type="GO" id="GO:0006355">
    <property type="term" value="P:regulation of DNA-templated transcription"/>
    <property type="evidence" value="ECO:0007669"/>
    <property type="project" value="UniProtKB-UniRule"/>
</dbReference>
<feature type="binding site" evidence="2">
    <location>
        <position position="183"/>
    </location>
    <ligand>
        <name>biotin</name>
        <dbReference type="ChEBI" id="CHEBI:57586"/>
    </ligand>
</feature>
<dbReference type="GO" id="GO:0005524">
    <property type="term" value="F:ATP binding"/>
    <property type="evidence" value="ECO:0007669"/>
    <property type="project" value="UniProtKB-UniRule"/>
</dbReference>
<keyword evidence="2" id="KW-0805">Transcription regulation</keyword>
<keyword evidence="2" id="KW-0067">ATP-binding</keyword>
<dbReference type="Gene3D" id="2.30.30.100">
    <property type="match status" value="1"/>
</dbReference>
<dbReference type="InterPro" id="IPR036390">
    <property type="entry name" value="WH_DNA-bd_sf"/>
</dbReference>
<keyword evidence="2" id="KW-0547">Nucleotide-binding</keyword>
<dbReference type="PANTHER" id="PTHR12835:SF5">
    <property type="entry name" value="BIOTIN--PROTEIN LIGASE"/>
    <property type="match status" value="1"/>
</dbReference>
<feature type="binding site" evidence="2">
    <location>
        <position position="112"/>
    </location>
    <ligand>
        <name>biotin</name>
        <dbReference type="ChEBI" id="CHEBI:57586"/>
    </ligand>
</feature>
<dbReference type="InterPro" id="IPR030855">
    <property type="entry name" value="Bifunct_BirA"/>
</dbReference>
<dbReference type="SUPFAM" id="SSF46785">
    <property type="entry name" value="Winged helix' DNA-binding domain"/>
    <property type="match status" value="1"/>
</dbReference>
<keyword evidence="1 2" id="KW-0436">Ligase</keyword>
<feature type="binding site" evidence="2">
    <location>
        <begin position="89"/>
        <end position="91"/>
    </location>
    <ligand>
        <name>biotin</name>
        <dbReference type="ChEBI" id="CHEBI:57586"/>
    </ligand>
</feature>
<dbReference type="HAMAP" id="MF_00978">
    <property type="entry name" value="Bifunct_BirA"/>
    <property type="match status" value="1"/>
</dbReference>
<keyword evidence="2" id="KW-0678">Repressor</keyword>
<dbReference type="EC" id="6.3.4.15" evidence="2"/>
<evidence type="ECO:0000313" key="5">
    <source>
        <dbReference type="Proteomes" id="UP000614811"/>
    </source>
</evidence>
<dbReference type="PANTHER" id="PTHR12835">
    <property type="entry name" value="BIOTIN PROTEIN LIGASE"/>
    <property type="match status" value="1"/>
</dbReference>
<dbReference type="Pfam" id="PF08279">
    <property type="entry name" value="HTH_11"/>
    <property type="match status" value="1"/>
</dbReference>
<dbReference type="InterPro" id="IPR004143">
    <property type="entry name" value="BPL_LPL_catalytic"/>
</dbReference>
<name>A0A918RM10_9GAMM</name>
<dbReference type="GO" id="GO:0004077">
    <property type="term" value="F:biotin--[biotin carboxyl-carrier protein] ligase activity"/>
    <property type="evidence" value="ECO:0007669"/>
    <property type="project" value="UniProtKB-UniRule"/>
</dbReference>
<dbReference type="InterPro" id="IPR036388">
    <property type="entry name" value="WH-like_DNA-bd_sf"/>
</dbReference>
<dbReference type="GO" id="GO:0003677">
    <property type="term" value="F:DNA binding"/>
    <property type="evidence" value="ECO:0007669"/>
    <property type="project" value="UniProtKB-UniRule"/>
</dbReference>
<dbReference type="InterPro" id="IPR045864">
    <property type="entry name" value="aa-tRNA-synth_II/BPL/LPL"/>
</dbReference>
<feature type="domain" description="BPL/LPL catalytic" evidence="3">
    <location>
        <begin position="72"/>
        <end position="253"/>
    </location>
</feature>
<dbReference type="PROSITE" id="PS51733">
    <property type="entry name" value="BPL_LPL_CATALYTIC"/>
    <property type="match status" value="1"/>
</dbReference>
<reference evidence="4" key="1">
    <citation type="journal article" date="2014" name="Int. J. Syst. Evol. Microbiol.">
        <title>Complete genome sequence of Corynebacterium casei LMG S-19264T (=DSM 44701T), isolated from a smear-ripened cheese.</title>
        <authorList>
            <consortium name="US DOE Joint Genome Institute (JGI-PGF)"/>
            <person name="Walter F."/>
            <person name="Albersmeier A."/>
            <person name="Kalinowski J."/>
            <person name="Ruckert C."/>
        </authorList>
    </citation>
    <scope>NUCLEOTIDE SEQUENCE</scope>
    <source>
        <strain evidence="4">KCTC 12711</strain>
    </source>
</reference>
<dbReference type="Pfam" id="PF03099">
    <property type="entry name" value="BPL_LplA_LipB"/>
    <property type="match status" value="1"/>
</dbReference>
<feature type="DNA-binding region" description="H-T-H motif" evidence="2">
    <location>
        <begin position="19"/>
        <end position="38"/>
    </location>
</feature>
<reference evidence="4" key="2">
    <citation type="submission" date="2020-09" db="EMBL/GenBank/DDBJ databases">
        <authorList>
            <person name="Sun Q."/>
            <person name="Kim S."/>
        </authorList>
    </citation>
    <scope>NUCLEOTIDE SEQUENCE</scope>
    <source>
        <strain evidence="4">KCTC 12711</strain>
    </source>
</reference>
<keyword evidence="5" id="KW-1185">Reference proteome</keyword>
<dbReference type="AlphaFoldDB" id="A0A918RM10"/>